<name>A0A2A2F4T9_9GAMM</name>
<feature type="transmembrane region" description="Helical" evidence="1">
    <location>
        <begin position="97"/>
        <end position="119"/>
    </location>
</feature>
<dbReference type="OrthoDB" id="6386446at2"/>
<dbReference type="Proteomes" id="UP000218896">
    <property type="component" value="Unassembled WGS sequence"/>
</dbReference>
<accession>A0A2A2F4T9</accession>
<keyword evidence="1" id="KW-0812">Transmembrane</keyword>
<dbReference type="RefSeq" id="WP_095617890.1">
    <property type="nucleotide sequence ID" value="NZ_NSKD01000005.1"/>
</dbReference>
<evidence type="ECO:0000313" key="3">
    <source>
        <dbReference type="Proteomes" id="UP000218896"/>
    </source>
</evidence>
<keyword evidence="3" id="KW-1185">Reference proteome</keyword>
<keyword evidence="1" id="KW-1133">Transmembrane helix</keyword>
<dbReference type="EMBL" id="NSKD01000005">
    <property type="protein sequence ID" value="PAU79820.1"/>
    <property type="molecule type" value="Genomic_DNA"/>
</dbReference>
<comment type="caution">
    <text evidence="2">The sequence shown here is derived from an EMBL/GenBank/DDBJ whole genome shotgun (WGS) entry which is preliminary data.</text>
</comment>
<gene>
    <name evidence="2" type="ORF">CK501_11500</name>
</gene>
<reference evidence="2 3" key="1">
    <citation type="submission" date="2017-08" db="EMBL/GenBank/DDBJ databases">
        <title>Halovibrio sewagensis sp. nov., isolated from wastewater of high salinity.</title>
        <authorList>
            <person name="Dong X."/>
            <person name="Zhang G."/>
        </authorList>
    </citation>
    <scope>NUCLEOTIDE SEQUENCE [LARGE SCALE GENOMIC DNA]</scope>
    <source>
        <strain evidence="2 3">YL5-2</strain>
    </source>
</reference>
<evidence type="ECO:0000313" key="2">
    <source>
        <dbReference type="EMBL" id="PAU79820.1"/>
    </source>
</evidence>
<keyword evidence="1" id="KW-0472">Membrane</keyword>
<feature type="transmembrane region" description="Helical" evidence="1">
    <location>
        <begin position="12"/>
        <end position="32"/>
    </location>
</feature>
<sequence>MIFFESGKSLFLLSTGISFLIMAVVWIAFARISMARIEKTMVQDGLNRPCPWDGLGGRAVWYAFAVGLPVGPLNPRNDPLIDVPLVREYARPLDRRLGLALVVSSLSFLLIGLSGKFVFGFY</sequence>
<dbReference type="AlphaFoldDB" id="A0A2A2F4T9"/>
<proteinExistence type="predicted"/>
<evidence type="ECO:0000256" key="1">
    <source>
        <dbReference type="SAM" id="Phobius"/>
    </source>
</evidence>
<protein>
    <submittedName>
        <fullName evidence="2">Uncharacterized protein</fullName>
    </submittedName>
</protein>
<organism evidence="2 3">
    <name type="scientific">Halovibrio salipaludis</name>
    <dbReference type="NCBI Taxonomy" id="2032626"/>
    <lineage>
        <taxon>Bacteria</taxon>
        <taxon>Pseudomonadati</taxon>
        <taxon>Pseudomonadota</taxon>
        <taxon>Gammaproteobacteria</taxon>
        <taxon>Oceanospirillales</taxon>
        <taxon>Halomonadaceae</taxon>
        <taxon>Halovibrio</taxon>
    </lineage>
</organism>